<accession>A0A8J5XMG7</accession>
<dbReference type="AlphaFoldDB" id="A0A8J5XMG7"/>
<evidence type="ECO:0000256" key="1">
    <source>
        <dbReference type="SAM" id="Coils"/>
    </source>
</evidence>
<feature type="domain" description="Cyclic nucleotide-binding" evidence="3">
    <location>
        <begin position="398"/>
        <end position="511"/>
    </location>
</feature>
<evidence type="ECO:0000256" key="2">
    <source>
        <dbReference type="SAM" id="MobiDB-lite"/>
    </source>
</evidence>
<organism evidence="4 5">
    <name type="scientific">Diacronema lutheri</name>
    <name type="common">Unicellular marine alga</name>
    <name type="synonym">Monochrysis lutheri</name>
    <dbReference type="NCBI Taxonomy" id="2081491"/>
    <lineage>
        <taxon>Eukaryota</taxon>
        <taxon>Haptista</taxon>
        <taxon>Haptophyta</taxon>
        <taxon>Pavlovophyceae</taxon>
        <taxon>Pavlovales</taxon>
        <taxon>Pavlovaceae</taxon>
        <taxon>Diacronema</taxon>
    </lineage>
</organism>
<dbReference type="Proteomes" id="UP000751190">
    <property type="component" value="Unassembled WGS sequence"/>
</dbReference>
<dbReference type="InterPro" id="IPR000595">
    <property type="entry name" value="cNMP-bd_dom"/>
</dbReference>
<feature type="coiled-coil region" evidence="1">
    <location>
        <begin position="593"/>
        <end position="630"/>
    </location>
</feature>
<dbReference type="Gene3D" id="2.60.120.10">
    <property type="entry name" value="Jelly Rolls"/>
    <property type="match status" value="1"/>
</dbReference>
<feature type="region of interest" description="Disordered" evidence="2">
    <location>
        <begin position="42"/>
        <end position="61"/>
    </location>
</feature>
<dbReference type="EMBL" id="JAGTXO010000007">
    <property type="protein sequence ID" value="KAG8466602.1"/>
    <property type="molecule type" value="Genomic_DNA"/>
</dbReference>
<keyword evidence="5" id="KW-1185">Reference proteome</keyword>
<evidence type="ECO:0000313" key="5">
    <source>
        <dbReference type="Proteomes" id="UP000751190"/>
    </source>
</evidence>
<feature type="region of interest" description="Disordered" evidence="2">
    <location>
        <begin position="96"/>
        <end position="164"/>
    </location>
</feature>
<dbReference type="InterPro" id="IPR018490">
    <property type="entry name" value="cNMP-bd_dom_sf"/>
</dbReference>
<name>A0A8J5XMG7_DIALT</name>
<feature type="region of interest" description="Disordered" evidence="2">
    <location>
        <begin position="219"/>
        <end position="246"/>
    </location>
</feature>
<proteinExistence type="predicted"/>
<dbReference type="SUPFAM" id="SSF51206">
    <property type="entry name" value="cAMP-binding domain-like"/>
    <property type="match status" value="1"/>
</dbReference>
<dbReference type="PROSITE" id="PS50042">
    <property type="entry name" value="CNMP_BINDING_3"/>
    <property type="match status" value="1"/>
</dbReference>
<evidence type="ECO:0000313" key="4">
    <source>
        <dbReference type="EMBL" id="KAG8466602.1"/>
    </source>
</evidence>
<feature type="compositionally biased region" description="Basic and acidic residues" evidence="2">
    <location>
        <begin position="142"/>
        <end position="157"/>
    </location>
</feature>
<feature type="compositionally biased region" description="Acidic residues" evidence="2">
    <location>
        <begin position="117"/>
        <end position="127"/>
    </location>
</feature>
<sequence>MLTDRLVTRAHIGGDSPRARLVHVPYVSEQLARVLRCETPFTSPRHDGSPRTRALKPSGMPMPTATTCVEHDAFAMPADAVRDAHPSSRLARVRVRVRPEDLRPRPAGAHKARRPEDAEEGGGDEPPADVRARIPGGTAVADAERASGEHDERKAMLADDPPPGFWRFRAPSAGRLLAEQEAAAATTALAQLAAQQYTTPMMGVAAPAVYRVRLGKPRDAELDGTDQLPDGGSPRSPSPTAEGAPIRQHLSIVEMRFNGWTRAAMGKRLRAIIPFLATTCDEIGLTRLIDASRFVSHRRYQAVLREGRPCAYLTARLDGDLATRALDGRAESDATLLGREGVLAHPLETNSEPCPRLTGGTTQHGVLLVHMPVEHLPLALCRRLKRALFADMLRTLALLRGLPDAAFRALADEVELRAPRPGEALLRGEDGPLSFCMLVRGSARVTLEPTGAPAAVALGGASRTSRMRAVTARAVTGSAAPSRVVEAGARGAHFGQAMVIATAQRLRAAALGQSATGVPSRAPGTPDWQTPGLSTRARTPAAAAAATAAAAAATAAGRNGMRESVVALEPCITLVVRERSLDGVVMSIVPDLAERLEREAVAVEREAAARRKALAELQLLEQLRQRAITRDPLEMISAVAKSKALATRLARLGAGGKARSAALAAA</sequence>
<keyword evidence="1" id="KW-0175">Coiled coil</keyword>
<protein>
    <recommendedName>
        <fullName evidence="3">Cyclic nucleotide-binding domain-containing protein</fullName>
    </recommendedName>
</protein>
<gene>
    <name evidence="4" type="ORF">KFE25_007981</name>
</gene>
<comment type="caution">
    <text evidence="4">The sequence shown here is derived from an EMBL/GenBank/DDBJ whole genome shotgun (WGS) entry which is preliminary data.</text>
</comment>
<reference evidence="4" key="1">
    <citation type="submission" date="2021-05" db="EMBL/GenBank/DDBJ databases">
        <title>The genome of the haptophyte Pavlova lutheri (Diacronema luteri, Pavlovales) - a model for lipid biosynthesis in eukaryotic algae.</title>
        <authorList>
            <person name="Hulatt C.J."/>
            <person name="Posewitz M.C."/>
        </authorList>
    </citation>
    <scope>NUCLEOTIDE SEQUENCE</scope>
    <source>
        <strain evidence="4">NIVA-4/92</strain>
    </source>
</reference>
<evidence type="ECO:0000259" key="3">
    <source>
        <dbReference type="PROSITE" id="PS50042"/>
    </source>
</evidence>
<dbReference type="InterPro" id="IPR014710">
    <property type="entry name" value="RmlC-like_jellyroll"/>
</dbReference>